<name>A0A401PW71_SCYTO</name>
<comment type="caution">
    <text evidence="2">The sequence shown here is derived from an EMBL/GenBank/DDBJ whole genome shotgun (WGS) entry which is preliminary data.</text>
</comment>
<organism evidence="2 3">
    <name type="scientific">Scyliorhinus torazame</name>
    <name type="common">Cloudy catshark</name>
    <name type="synonym">Catulus torazame</name>
    <dbReference type="NCBI Taxonomy" id="75743"/>
    <lineage>
        <taxon>Eukaryota</taxon>
        <taxon>Metazoa</taxon>
        <taxon>Chordata</taxon>
        <taxon>Craniata</taxon>
        <taxon>Vertebrata</taxon>
        <taxon>Chondrichthyes</taxon>
        <taxon>Elasmobranchii</taxon>
        <taxon>Galeomorphii</taxon>
        <taxon>Galeoidea</taxon>
        <taxon>Carcharhiniformes</taxon>
        <taxon>Scyliorhinidae</taxon>
        <taxon>Scyliorhinus</taxon>
    </lineage>
</organism>
<evidence type="ECO:0000313" key="2">
    <source>
        <dbReference type="EMBL" id="GCB77365.1"/>
    </source>
</evidence>
<accession>A0A401PW71</accession>
<dbReference type="Proteomes" id="UP000288216">
    <property type="component" value="Unassembled WGS sequence"/>
</dbReference>
<reference evidence="2 3" key="1">
    <citation type="journal article" date="2018" name="Nat. Ecol. Evol.">
        <title>Shark genomes provide insights into elasmobranch evolution and the origin of vertebrates.</title>
        <authorList>
            <person name="Hara Y"/>
            <person name="Yamaguchi K"/>
            <person name="Onimaru K"/>
            <person name="Kadota M"/>
            <person name="Koyanagi M"/>
            <person name="Keeley SD"/>
            <person name="Tatsumi K"/>
            <person name="Tanaka K"/>
            <person name="Motone F"/>
            <person name="Kageyama Y"/>
            <person name="Nozu R"/>
            <person name="Adachi N"/>
            <person name="Nishimura O"/>
            <person name="Nakagawa R"/>
            <person name="Tanegashima C"/>
            <person name="Kiyatake I"/>
            <person name="Matsumoto R"/>
            <person name="Murakumo K"/>
            <person name="Nishida K"/>
            <person name="Terakita A"/>
            <person name="Kuratani S"/>
            <person name="Sato K"/>
            <person name="Hyodo S Kuraku.S."/>
        </authorList>
    </citation>
    <scope>NUCLEOTIDE SEQUENCE [LARGE SCALE GENOMIC DNA]</scope>
</reference>
<evidence type="ECO:0000256" key="1">
    <source>
        <dbReference type="SAM" id="MobiDB-lite"/>
    </source>
</evidence>
<feature type="compositionally biased region" description="Basic and acidic residues" evidence="1">
    <location>
        <begin position="9"/>
        <end position="25"/>
    </location>
</feature>
<keyword evidence="3" id="KW-1185">Reference proteome</keyword>
<feature type="non-terminal residue" evidence="2">
    <location>
        <position position="1"/>
    </location>
</feature>
<gene>
    <name evidence="2" type="ORF">scyTo_0016671</name>
</gene>
<dbReference type="EMBL" id="BFAA01010248">
    <property type="protein sequence ID" value="GCB77365.1"/>
    <property type="molecule type" value="Genomic_DNA"/>
</dbReference>
<feature type="region of interest" description="Disordered" evidence="1">
    <location>
        <begin position="1"/>
        <end position="31"/>
    </location>
</feature>
<dbReference type="AlphaFoldDB" id="A0A401PW71"/>
<protein>
    <submittedName>
        <fullName evidence="2">Uncharacterized protein</fullName>
    </submittedName>
</protein>
<evidence type="ECO:0000313" key="3">
    <source>
        <dbReference type="Proteomes" id="UP000288216"/>
    </source>
</evidence>
<sequence length="31" mass="3741">LKVNILRKPTKETKEPRERCKDGNGKKRWMT</sequence>
<proteinExistence type="predicted"/>